<reference evidence="16" key="1">
    <citation type="submission" date="2020-11" db="EMBL/GenBank/DDBJ databases">
        <title>Kefir isolates.</title>
        <authorList>
            <person name="Marcisauskas S."/>
            <person name="Kim Y."/>
            <person name="Blasche S."/>
        </authorList>
    </citation>
    <scope>NUCLEOTIDE SEQUENCE</scope>
    <source>
        <strain evidence="16">Olga-1</strain>
    </source>
</reference>
<dbReference type="InterPro" id="IPR050749">
    <property type="entry name" value="Glycosyl_Hydrolase_47"/>
</dbReference>
<comment type="catalytic activity">
    <reaction evidence="8">
        <text>N(4)-(alpha-D-Man-(1-&gt;2)-alpha-D-Man-(1-&gt;2)-alpha-D-Man-(1-&gt;3)-[alpha-D-Man-(1-&gt;3)-[alpha-D-Man-(1-&gt;2)-alpha-D-Man-(1-&gt;6)]-alpha-D-Man-(1-&gt;6)]-beta-D-Man-(1-&gt;4)-beta-D-GlcNAc-(1-&gt;4)-beta-D-GlcNAc)-L-asparaginyl-[protein] (N-glucan mannose isomer 8A1,2,3B1,3) + 3 H2O = N(4)-(alpha-D-Man-(1-&gt;3)-[alpha-D-Man-(1-&gt;3)-[alpha-D-Man-(1-&gt;6)]-alpha-D-Man-(1-&gt;6)]-beta-D-Man-(1-&gt;4)-beta-D-GlcNAc-(1-&gt;4)-beta-D-GlcNAc)-L-asparaginyl-[protein] (N-glucan mannose isomer 5A1,2) + 3 beta-D-mannose</text>
        <dbReference type="Rhea" id="RHEA:56028"/>
        <dbReference type="Rhea" id="RHEA-COMP:14358"/>
        <dbReference type="Rhea" id="RHEA-COMP:14367"/>
        <dbReference type="ChEBI" id="CHEBI:15377"/>
        <dbReference type="ChEBI" id="CHEBI:28563"/>
        <dbReference type="ChEBI" id="CHEBI:59087"/>
        <dbReference type="ChEBI" id="CHEBI:60628"/>
        <dbReference type="EC" id="3.2.1.113"/>
    </reaction>
</comment>
<evidence type="ECO:0000256" key="12">
    <source>
        <dbReference type="PIRSR" id="PIRSR601382-3"/>
    </source>
</evidence>
<dbReference type="Pfam" id="PF01532">
    <property type="entry name" value="Glyco_hydro_47"/>
    <property type="match status" value="1"/>
</dbReference>
<dbReference type="Gene3D" id="1.50.10.10">
    <property type="match status" value="1"/>
</dbReference>
<dbReference type="Proteomes" id="UP000697127">
    <property type="component" value="Unassembled WGS sequence"/>
</dbReference>
<keyword evidence="7 12" id="KW-1015">Disulfide bond</keyword>
<dbReference type="GO" id="GO:0005975">
    <property type="term" value="P:carbohydrate metabolic process"/>
    <property type="evidence" value="ECO:0007669"/>
    <property type="project" value="InterPro"/>
</dbReference>
<feature type="transmembrane region" description="Helical" evidence="15">
    <location>
        <begin position="54"/>
        <end position="77"/>
    </location>
</feature>
<comment type="pathway">
    <text evidence="2">Protein modification; protein glycosylation.</text>
</comment>
<evidence type="ECO:0000256" key="13">
    <source>
        <dbReference type="RuleBase" id="RU361193"/>
    </source>
</evidence>
<keyword evidence="15" id="KW-0472">Membrane</keyword>
<feature type="active site" description="Proton donor" evidence="10">
    <location>
        <position position="450"/>
    </location>
</feature>
<dbReference type="PANTHER" id="PTHR11742:SF55">
    <property type="entry name" value="ENDOPLASMIC RETICULUM MANNOSYL-OLIGOSACCHARIDE 1,2-ALPHA-MANNOSIDASE"/>
    <property type="match status" value="1"/>
</dbReference>
<evidence type="ECO:0000256" key="14">
    <source>
        <dbReference type="SAM" id="MobiDB-lite"/>
    </source>
</evidence>
<evidence type="ECO:0000256" key="9">
    <source>
        <dbReference type="ARBA" id="ARBA00048605"/>
    </source>
</evidence>
<feature type="active site" evidence="10">
    <location>
        <position position="327"/>
    </location>
</feature>
<evidence type="ECO:0000256" key="2">
    <source>
        <dbReference type="ARBA" id="ARBA00004922"/>
    </source>
</evidence>
<accession>A0A9P7BFW7</accession>
<feature type="region of interest" description="Disordered" evidence="14">
    <location>
        <begin position="702"/>
        <end position="733"/>
    </location>
</feature>
<evidence type="ECO:0000256" key="10">
    <source>
        <dbReference type="PIRSR" id="PIRSR601382-1"/>
    </source>
</evidence>
<keyword evidence="6 11" id="KW-0106">Calcium</keyword>
<dbReference type="SUPFAM" id="SSF48225">
    <property type="entry name" value="Seven-hairpin glycosidases"/>
    <property type="match status" value="1"/>
</dbReference>
<dbReference type="EMBL" id="PUHW01000141">
    <property type="protein sequence ID" value="KAG0688565.1"/>
    <property type="molecule type" value="Genomic_DNA"/>
</dbReference>
<feature type="active site" description="Proton donor" evidence="10">
    <location>
        <position position="184"/>
    </location>
</feature>
<feature type="region of interest" description="Disordered" evidence="14">
    <location>
        <begin position="770"/>
        <end position="789"/>
    </location>
</feature>
<dbReference type="GO" id="GO:0005783">
    <property type="term" value="C:endoplasmic reticulum"/>
    <property type="evidence" value="ECO:0007669"/>
    <property type="project" value="TreeGrafter"/>
</dbReference>
<feature type="binding site" evidence="11">
    <location>
        <position position="592"/>
    </location>
    <ligand>
        <name>Ca(2+)</name>
        <dbReference type="ChEBI" id="CHEBI:29108"/>
    </ligand>
</feature>
<sequence length="840" mass="95231">MSSFRPKGNLKSKPKYSNGLPQFYSYKDKAISNNYSQSKFIRLIQNFFHRYKKMLLIISALYISFFWMINPLVNFVFSIQGKSNNLINSPINYNPKIWEDRKLKVKDAFLNSWHDYVKHGWGSDVYSPVKQSGKNIGEKPLGWIIVDSLDSLILMDCKDELEDAKAWVDKELTYDINSDVNVFETTIRMLGGLLSAHYLSSDDDTVYLEKAVEVGNKLITAFDNPSGIPVMELNLHKERPGNQGYPPLGASTAEIATLQLEFKYLSNLTGEAYFWNAAEKVMTILDSNQFSSPGIYNSEYDGLVPVYVNQHTGKFNKKLIRLGSRGDSYYEYLLKQYLQTNEEIYLDMYNHAYDGIKKHLVKKSIPNGLTFIGELPSGIGGSFDTKMDHLVCFAGGLFALGATKGLKESDAIKQKWWNDYQQDQLELGKQITETCYHMYHDTPGTHLSPEIVSFKIDDSNSPRNSVISSGGDFFIKSNDKHNLQRPETVESLYILYKLTGDLKYREWGWEIFQNFIKYTKVTDGDGKIRYTTLKDCTIDPPIKSDNMESFWLAETLKYLYLLFDDKTGTGQGGILKTGKLDKWDLRNTVFNTEAHPLPKFDKNNFGKEWLRGVNPLDKKPEKAQKDEPDVKNVKKLKENNDIVGDIIDSQAENNAKAEAIREMRLDDETQQEFNAEYIEHEQEVNAENAAIEIDSKLESEGNISEKVNKNSNRPVSSKQKVSKPLNEQVKEAKIESDAKLRQGALDSNIEITEDIEHEKSKEIADRMKKAGEKPVAKQPVAKSLNDQAQDAKVDAMKEMDIEISDSEDAKILEDIIDYEAKEALEAAAAVAAVEAAAAAA</sequence>
<keyword evidence="17" id="KW-1185">Reference proteome</keyword>
<comment type="similarity">
    <text evidence="3 13">Belongs to the glycosyl hydrolase 47 family.</text>
</comment>
<dbReference type="GO" id="GO:0005509">
    <property type="term" value="F:calcium ion binding"/>
    <property type="evidence" value="ECO:0007669"/>
    <property type="project" value="InterPro"/>
</dbReference>
<evidence type="ECO:0000256" key="6">
    <source>
        <dbReference type="ARBA" id="ARBA00022837"/>
    </source>
</evidence>
<evidence type="ECO:0000256" key="4">
    <source>
        <dbReference type="ARBA" id="ARBA00022723"/>
    </source>
</evidence>
<comment type="caution">
    <text evidence="16">The sequence shown here is derived from an EMBL/GenBank/DDBJ whole genome shotgun (WGS) entry which is preliminary data.</text>
</comment>
<evidence type="ECO:0000256" key="1">
    <source>
        <dbReference type="ARBA" id="ARBA00001913"/>
    </source>
</evidence>
<keyword evidence="13" id="KW-0326">Glycosidase</keyword>
<proteinExistence type="inferred from homology"/>
<dbReference type="GO" id="GO:0036503">
    <property type="term" value="P:ERAD pathway"/>
    <property type="evidence" value="ECO:0007669"/>
    <property type="project" value="UniProtKB-ARBA"/>
</dbReference>
<keyword evidence="4 11" id="KW-0479">Metal-binding</keyword>
<evidence type="ECO:0000256" key="3">
    <source>
        <dbReference type="ARBA" id="ARBA00007658"/>
    </source>
</evidence>
<dbReference type="PRINTS" id="PR00747">
    <property type="entry name" value="GLYHDRLASE47"/>
</dbReference>
<comment type="cofactor">
    <cofactor evidence="1 11">
        <name>Ca(2+)</name>
        <dbReference type="ChEBI" id="CHEBI:29108"/>
    </cofactor>
</comment>
<comment type="catalytic activity">
    <reaction evidence="9">
        <text>N(4)-(alpha-D-Man-(1-&gt;2)-alpha-D-Man-(1-&gt;2)-alpha-D-Man-(1-&gt;3)-[alpha-D-Man-(1-&gt;2)-alpha-D-Man-(1-&gt;3)-[alpha-D-Man-(1-&gt;2)-alpha-D-Man-(1-&gt;6)]-alpha-D-Man-(1-&gt;6)]-beta-D-Man-(1-&gt;4)-beta-D-GlcNAc-(1-&gt;4)-beta-D-GlcNAc)-L-asparaginyl-[protein] (N-glucan mannose isomer 9A1,2,3B1,2,3) + 4 H2O = N(4)-(alpha-D-Man-(1-&gt;3)-[alpha-D-Man-(1-&gt;3)-[alpha-D-Man-(1-&gt;6)]-alpha-D-Man-(1-&gt;6)]-beta-D-Man-(1-&gt;4)-beta-D-GlcNAc-(1-&gt;4)-beta-D-GlcNAc)-L-asparaginyl-[protein] (N-glucan mannose isomer 5A1,2) + 4 beta-D-mannose</text>
        <dbReference type="Rhea" id="RHEA:56008"/>
        <dbReference type="Rhea" id="RHEA-COMP:14356"/>
        <dbReference type="Rhea" id="RHEA-COMP:14367"/>
        <dbReference type="ChEBI" id="CHEBI:15377"/>
        <dbReference type="ChEBI" id="CHEBI:28563"/>
        <dbReference type="ChEBI" id="CHEBI:59087"/>
        <dbReference type="ChEBI" id="CHEBI:139493"/>
        <dbReference type="EC" id="3.2.1.113"/>
    </reaction>
</comment>
<protein>
    <recommendedName>
        <fullName evidence="13">alpha-1,2-Mannosidase</fullName>
        <ecNumber evidence="13">3.2.1.-</ecNumber>
    </recommendedName>
</protein>
<name>A0A9P7BFW7_9ASCO</name>
<dbReference type="AlphaFoldDB" id="A0A9P7BFW7"/>
<feature type="active site" evidence="10">
    <location>
        <position position="487"/>
    </location>
</feature>
<dbReference type="InterPro" id="IPR036026">
    <property type="entry name" value="Seven-hairpin_glycosidases"/>
</dbReference>
<evidence type="ECO:0000256" key="7">
    <source>
        <dbReference type="ARBA" id="ARBA00023157"/>
    </source>
</evidence>
<feature type="disulfide bond" evidence="12">
    <location>
        <begin position="392"/>
        <end position="435"/>
    </location>
</feature>
<evidence type="ECO:0000313" key="17">
    <source>
        <dbReference type="Proteomes" id="UP000697127"/>
    </source>
</evidence>
<keyword evidence="15" id="KW-0812">Transmembrane</keyword>
<feature type="compositionally biased region" description="Polar residues" evidence="14">
    <location>
        <begin position="709"/>
        <end position="719"/>
    </location>
</feature>
<dbReference type="GO" id="GO:0004571">
    <property type="term" value="F:mannosyl-oligosaccharide 1,2-alpha-mannosidase activity"/>
    <property type="evidence" value="ECO:0007669"/>
    <property type="project" value="UniProtKB-EC"/>
</dbReference>
<keyword evidence="15" id="KW-1133">Transmembrane helix</keyword>
<dbReference type="InterPro" id="IPR001382">
    <property type="entry name" value="Glyco_hydro_47"/>
</dbReference>
<evidence type="ECO:0000256" key="8">
    <source>
        <dbReference type="ARBA" id="ARBA00047669"/>
    </source>
</evidence>
<evidence type="ECO:0000313" key="16">
    <source>
        <dbReference type="EMBL" id="KAG0688565.1"/>
    </source>
</evidence>
<evidence type="ECO:0000256" key="11">
    <source>
        <dbReference type="PIRSR" id="PIRSR601382-2"/>
    </source>
</evidence>
<organism evidence="16 17">
    <name type="scientific">Pichia californica</name>
    <dbReference type="NCBI Taxonomy" id="460514"/>
    <lineage>
        <taxon>Eukaryota</taxon>
        <taxon>Fungi</taxon>
        <taxon>Dikarya</taxon>
        <taxon>Ascomycota</taxon>
        <taxon>Saccharomycotina</taxon>
        <taxon>Pichiomycetes</taxon>
        <taxon>Pichiales</taxon>
        <taxon>Pichiaceae</taxon>
        <taxon>Pichia</taxon>
    </lineage>
</organism>
<dbReference type="InterPro" id="IPR012341">
    <property type="entry name" value="6hp_glycosidase-like_sf"/>
</dbReference>
<gene>
    <name evidence="16" type="primary">MNS1</name>
    <name evidence="16" type="ORF">C6P40_000821</name>
</gene>
<evidence type="ECO:0000256" key="5">
    <source>
        <dbReference type="ARBA" id="ARBA00022801"/>
    </source>
</evidence>
<dbReference type="EC" id="3.2.1.-" evidence="13"/>
<keyword evidence="5 13" id="KW-0378">Hydrolase</keyword>
<dbReference type="PANTHER" id="PTHR11742">
    <property type="entry name" value="MANNOSYL-OLIGOSACCHARIDE ALPHA-1,2-MANNOSIDASE-RELATED"/>
    <property type="match status" value="1"/>
</dbReference>
<evidence type="ECO:0000256" key="15">
    <source>
        <dbReference type="SAM" id="Phobius"/>
    </source>
</evidence>
<dbReference type="GO" id="GO:0016020">
    <property type="term" value="C:membrane"/>
    <property type="evidence" value="ECO:0007669"/>
    <property type="project" value="InterPro"/>
</dbReference>